<gene>
    <name evidence="8" type="ORF">BYL167_LOCUS816</name>
    <name evidence="7" type="ORF">CJN711_LOCUS8477</name>
</gene>
<comment type="caution">
    <text evidence="7">The sequence shown here is derived from an EMBL/GenBank/DDBJ whole genome shotgun (WGS) entry which is preliminary data.</text>
</comment>
<dbReference type="EMBL" id="CAJNOV010003129">
    <property type="protein sequence ID" value="CAF1129324.1"/>
    <property type="molecule type" value="Genomic_DNA"/>
</dbReference>
<protein>
    <recommendedName>
        <fullName evidence="6">Cationic amino acid transporter C-terminal domain-containing protein</fullName>
    </recommendedName>
</protein>
<proteinExistence type="predicted"/>
<feature type="transmembrane region" description="Helical" evidence="5">
    <location>
        <begin position="376"/>
        <end position="396"/>
    </location>
</feature>
<feature type="transmembrane region" description="Helical" evidence="5">
    <location>
        <begin position="532"/>
        <end position="549"/>
    </location>
</feature>
<feature type="transmembrane region" description="Helical" evidence="5">
    <location>
        <begin position="494"/>
        <end position="512"/>
    </location>
</feature>
<evidence type="ECO:0000259" key="6">
    <source>
        <dbReference type="Pfam" id="PF13906"/>
    </source>
</evidence>
<feature type="transmembrane region" description="Helical" evidence="5">
    <location>
        <begin position="34"/>
        <end position="54"/>
    </location>
</feature>
<dbReference type="Proteomes" id="UP000681967">
    <property type="component" value="Unassembled WGS sequence"/>
</dbReference>
<dbReference type="GO" id="GO:0097638">
    <property type="term" value="P:L-arginine import across plasma membrane"/>
    <property type="evidence" value="ECO:0007669"/>
    <property type="project" value="TreeGrafter"/>
</dbReference>
<accession>A0A814R7P1</accession>
<dbReference type="GO" id="GO:0000064">
    <property type="term" value="F:L-ornithine transmembrane transporter activity"/>
    <property type="evidence" value="ECO:0007669"/>
    <property type="project" value="TreeGrafter"/>
</dbReference>
<evidence type="ECO:0000313" key="7">
    <source>
        <dbReference type="EMBL" id="CAF1129324.1"/>
    </source>
</evidence>
<keyword evidence="2 5" id="KW-0812">Transmembrane</keyword>
<reference evidence="7" key="1">
    <citation type="submission" date="2021-02" db="EMBL/GenBank/DDBJ databases">
        <authorList>
            <person name="Nowell W R."/>
        </authorList>
    </citation>
    <scope>NUCLEOTIDE SEQUENCE</scope>
</reference>
<sequence length="600" mass="65981">MPSFLHRFYENITRKKTYDTESLHTSQLRRCLTVFDLTILGIGSTLGTGTYILTGQVARETAGPSVILSFLIAAIASILAGVCYAEFGTRAPRAGSAYTYTYVSVGEIMAFIIGWNMILEYVIGAASTARALSAYFDSLINFAMKDYFTVHFPLHSETFAPHADLFAMALCLIITVLLIVGIKESAVLNNIFTFINLSVIALVVVVGLTKVHGHNWRISLEEIQNLTNVTYPVGKGGFFPFGIEGTLAGAATCFYAFVGFDLVATTGEESKNPQRAIPMSICLTLVVCSIIYCAVSIVVTLMVPYYLLNPDAVFPEAFRYAQLPAFKYIIGAGALTGIFSSLLGSLLPLPRVLYAIAADGLIFRFISWIHPRLQTPIIATILGGIAAALMALMFDLRKLVEMMSIGTLLAYSLVSISVLFLRYQPVDDPLLRSITPVSGPIYKELFRPSQTHPTIYSARITKYLIGLLVINGFIVCAIQIFASHRLAAKESGTVIAFTIFTITEILLVTAIARQPKSEKPSYFELTFHETPLVPYVPILSVLINTYLILKLSPATWVRFGVWMVLGFLIYGFYGFWHSSQRFINDTQRLLSGSTSSLISS</sequence>
<evidence type="ECO:0000256" key="5">
    <source>
        <dbReference type="SAM" id="Phobius"/>
    </source>
</evidence>
<feature type="transmembrane region" description="Helical" evidence="5">
    <location>
        <begin position="165"/>
        <end position="182"/>
    </location>
</feature>
<evidence type="ECO:0000256" key="4">
    <source>
        <dbReference type="ARBA" id="ARBA00023136"/>
    </source>
</evidence>
<feature type="transmembrane region" description="Helical" evidence="5">
    <location>
        <begin position="97"/>
        <end position="115"/>
    </location>
</feature>
<keyword evidence="4 5" id="KW-0472">Membrane</keyword>
<dbReference type="EMBL" id="CAJOBH010000102">
    <property type="protein sequence ID" value="CAF3760162.1"/>
    <property type="molecule type" value="Genomic_DNA"/>
</dbReference>
<dbReference type="PANTHER" id="PTHR43243">
    <property type="entry name" value="INNER MEMBRANE TRANSPORTER YGJI-RELATED"/>
    <property type="match status" value="1"/>
</dbReference>
<dbReference type="Proteomes" id="UP000663855">
    <property type="component" value="Unassembled WGS sequence"/>
</dbReference>
<dbReference type="GO" id="GO:0005886">
    <property type="term" value="C:plasma membrane"/>
    <property type="evidence" value="ECO:0007669"/>
    <property type="project" value="TreeGrafter"/>
</dbReference>
<dbReference type="AlphaFoldDB" id="A0A814R7P1"/>
<dbReference type="InterPro" id="IPR029485">
    <property type="entry name" value="CAT_C"/>
</dbReference>
<dbReference type="PANTHER" id="PTHR43243:SF105">
    <property type="entry name" value="CATIONIC AMINO ACID TRANSPORTER C-TERMINAL DOMAIN-CONTAINING PROTEIN"/>
    <property type="match status" value="1"/>
</dbReference>
<feature type="transmembrane region" description="Helical" evidence="5">
    <location>
        <begin position="281"/>
        <end position="308"/>
    </location>
</feature>
<dbReference type="Pfam" id="PF13520">
    <property type="entry name" value="AA_permease_2"/>
    <property type="match status" value="1"/>
</dbReference>
<feature type="transmembrane region" description="Helical" evidence="5">
    <location>
        <begin position="188"/>
        <end position="208"/>
    </location>
</feature>
<name>A0A814R7P1_9BILA</name>
<feature type="transmembrane region" description="Helical" evidence="5">
    <location>
        <begin position="403"/>
        <end position="423"/>
    </location>
</feature>
<comment type="subcellular location">
    <subcellularLocation>
        <location evidence="1">Membrane</location>
        <topology evidence="1">Multi-pass membrane protein</topology>
    </subcellularLocation>
</comment>
<evidence type="ECO:0000313" key="9">
    <source>
        <dbReference type="Proteomes" id="UP000663855"/>
    </source>
</evidence>
<dbReference type="Gene3D" id="1.20.1740.10">
    <property type="entry name" value="Amino acid/polyamine transporter I"/>
    <property type="match status" value="1"/>
</dbReference>
<dbReference type="GO" id="GO:0015189">
    <property type="term" value="F:L-lysine transmembrane transporter activity"/>
    <property type="evidence" value="ECO:0007669"/>
    <property type="project" value="TreeGrafter"/>
</dbReference>
<dbReference type="FunFam" id="1.20.1740.10:FF:000010">
    <property type="entry name" value="probable cationic amino acid transporter"/>
    <property type="match status" value="1"/>
</dbReference>
<keyword evidence="3 5" id="KW-1133">Transmembrane helix</keyword>
<feature type="transmembrane region" description="Helical" evidence="5">
    <location>
        <begin position="463"/>
        <end position="482"/>
    </location>
</feature>
<dbReference type="InterPro" id="IPR002293">
    <property type="entry name" value="AA/rel_permease1"/>
</dbReference>
<evidence type="ECO:0000313" key="8">
    <source>
        <dbReference type="EMBL" id="CAF3760162.1"/>
    </source>
</evidence>
<dbReference type="PIRSF" id="PIRSF006060">
    <property type="entry name" value="AA_transporter"/>
    <property type="match status" value="1"/>
</dbReference>
<organism evidence="7 9">
    <name type="scientific">Rotaria magnacalcarata</name>
    <dbReference type="NCBI Taxonomy" id="392030"/>
    <lineage>
        <taxon>Eukaryota</taxon>
        <taxon>Metazoa</taxon>
        <taxon>Spiralia</taxon>
        <taxon>Gnathifera</taxon>
        <taxon>Rotifera</taxon>
        <taxon>Eurotatoria</taxon>
        <taxon>Bdelloidea</taxon>
        <taxon>Philodinida</taxon>
        <taxon>Philodinidae</taxon>
        <taxon>Rotaria</taxon>
    </lineage>
</organism>
<feature type="transmembrane region" description="Helical" evidence="5">
    <location>
        <begin position="328"/>
        <end position="347"/>
    </location>
</feature>
<feature type="transmembrane region" description="Helical" evidence="5">
    <location>
        <begin position="556"/>
        <end position="576"/>
    </location>
</feature>
<dbReference type="Pfam" id="PF13906">
    <property type="entry name" value="AA_permease_C"/>
    <property type="match status" value="1"/>
</dbReference>
<evidence type="ECO:0000256" key="3">
    <source>
        <dbReference type="ARBA" id="ARBA00022989"/>
    </source>
</evidence>
<feature type="domain" description="Cationic amino acid transporter C-terminal" evidence="6">
    <location>
        <begin position="530"/>
        <end position="578"/>
    </location>
</feature>
<dbReference type="GO" id="GO:0061459">
    <property type="term" value="F:L-arginine transmembrane transporter activity"/>
    <property type="evidence" value="ECO:0007669"/>
    <property type="project" value="TreeGrafter"/>
</dbReference>
<evidence type="ECO:0000256" key="1">
    <source>
        <dbReference type="ARBA" id="ARBA00004141"/>
    </source>
</evidence>
<evidence type="ECO:0000256" key="2">
    <source>
        <dbReference type="ARBA" id="ARBA00022692"/>
    </source>
</evidence>
<feature type="transmembrane region" description="Helical" evidence="5">
    <location>
        <begin position="66"/>
        <end position="85"/>
    </location>
</feature>